<protein>
    <submittedName>
        <fullName evidence="1">Uncharacterized protein</fullName>
    </submittedName>
</protein>
<organism evidence="1 2">
    <name type="scientific">Muribaculum caecicola</name>
    <dbReference type="NCBI Taxonomy" id="3038144"/>
    <lineage>
        <taxon>Bacteria</taxon>
        <taxon>Pseudomonadati</taxon>
        <taxon>Bacteroidota</taxon>
        <taxon>Bacteroidia</taxon>
        <taxon>Bacteroidales</taxon>
        <taxon>Muribaculaceae</taxon>
        <taxon>Muribaculum</taxon>
    </lineage>
</organism>
<comment type="caution">
    <text evidence="1">The sequence shown here is derived from an EMBL/GenBank/DDBJ whole genome shotgun (WGS) entry which is preliminary data.</text>
</comment>
<evidence type="ECO:0000313" key="1">
    <source>
        <dbReference type="EMBL" id="THG54222.1"/>
    </source>
</evidence>
<proteinExistence type="predicted"/>
<dbReference type="Proteomes" id="UP000305401">
    <property type="component" value="Unassembled WGS sequence"/>
</dbReference>
<keyword evidence="2" id="KW-1185">Reference proteome</keyword>
<accession>A0AC61S6P1</accession>
<reference evidence="1" key="1">
    <citation type="submission" date="2019-04" db="EMBL/GenBank/DDBJ databases">
        <title>Microbes associate with the intestines of laboratory mice.</title>
        <authorList>
            <person name="Navarre W."/>
            <person name="Wong E."/>
            <person name="Huang K.C."/>
            <person name="Tropini C."/>
            <person name="Ng K."/>
            <person name="Yu B."/>
        </authorList>
    </citation>
    <scope>NUCLEOTIDE SEQUENCE</scope>
    <source>
        <strain evidence="1">NM86_A22</strain>
    </source>
</reference>
<sequence>MNILFTNLKRAAALLLVMPACFCFTASAHPDDNVFLIDGTETWEFIEPAGTDSAKVKNTITHYYEATRYKENIQPSVIYNNRLRLDKASGKGKARYESASSRNIFHDDNRVCYFDMYLQGPGKKAKVQFERTLTDPAFFARLYLADDYPIRHKELRIVIPEKYKNISVEELNFTSGEGSPISRRIETTPGGGRTYIYTLTNLEGTMNQESESGNPHPHWYQPMLLIKGWFNNVENLYKWHSDISRVDTDIPQADKFLSEEVYKGNGSTLSTNERINKIYSWVQSNIRYIAYEEGESGHRPDKPSEVIRKRYGDCKGMALLLATLLQHEGIKAHMAVIGTRNIPFKISDIPSIAATDHAICVALNGNDTLYLDATNMYIPPTHIPGSIQGKDVMLLSHGDNQACRIHNVPVTSPSTAALDSVSYIYTVAQENNALQGTVKRTLKGDFKEMYITNYTEKGQKYALENMAIDLVPLRRSKIPAEELVSDYNMPDGSAVITAPIINAEAVTDAGESIYIDLNASNGIAIDRINTHDRRSPYKLPGRCRIVRHASLSIPEKAKIAYIPENFSLQTPHAYFCCTFSNPQPGTVIMHKVIEITDPLLQISDMEGWNNAVSQWNNACNRQIEISL</sequence>
<dbReference type="EMBL" id="SSTG01000026">
    <property type="protein sequence ID" value="THG54222.1"/>
    <property type="molecule type" value="Genomic_DNA"/>
</dbReference>
<name>A0AC61S6P1_9BACT</name>
<evidence type="ECO:0000313" key="2">
    <source>
        <dbReference type="Proteomes" id="UP000305401"/>
    </source>
</evidence>
<gene>
    <name evidence="1" type="ORF">E5990_03620</name>
</gene>